<evidence type="ECO:0000259" key="2">
    <source>
        <dbReference type="Pfam" id="PF13439"/>
    </source>
</evidence>
<sequence>MRIGFVTATYLPSRNGVATSSALFARGLRDLGHEVRIFAPIHPAQQPEEGVYRLPSMSWGAPPDYPLLLWPSRPVVARQPLFDLDIIHTMHPFLSGQLAALWSRRIAAYRKRPVPLVFTAHTQYEQYLHYARVPRRAGTSLMRAHVAAFARQADRVLVPGRAMAQMLALYGYAGEVTTLPNPVDLEVFAAATGKGIRAEYGIPDTAPLVLSLGRLAPEKNLETLLLAFEAARTLRPELRLLVVGDGPSRAALSARAGEGVIFAGGVPYARVPEILAASDVFLTASESEVLPMSMIEALASGAPLVAAHSPAALDLIQDGVNGLLSTADPAALAAALLEALRPGRLPLLRQHARASALSYDVRARSADLLGIYQALLGKER</sequence>
<gene>
    <name evidence="3" type="ORF">GCM10008957_50550</name>
</gene>
<comment type="caution">
    <text evidence="3">The sequence shown here is derived from an EMBL/GenBank/DDBJ whole genome shotgun (WGS) entry which is preliminary data.</text>
</comment>
<name>A0A918CQZ8_9DEIO</name>
<evidence type="ECO:0000259" key="1">
    <source>
        <dbReference type="Pfam" id="PF00534"/>
    </source>
</evidence>
<reference evidence="3" key="2">
    <citation type="submission" date="2020-09" db="EMBL/GenBank/DDBJ databases">
        <authorList>
            <person name="Sun Q."/>
            <person name="Ohkuma M."/>
        </authorList>
    </citation>
    <scope>NUCLEOTIDE SEQUENCE</scope>
    <source>
        <strain evidence="3">JCM 31311</strain>
    </source>
</reference>
<protein>
    <submittedName>
        <fullName evidence="3">LPS biosynthesis protein</fullName>
    </submittedName>
</protein>
<evidence type="ECO:0000313" key="4">
    <source>
        <dbReference type="Proteomes" id="UP000603865"/>
    </source>
</evidence>
<feature type="domain" description="Glycosyltransferase subfamily 4-like N-terminal" evidence="2">
    <location>
        <begin position="15"/>
        <end position="186"/>
    </location>
</feature>
<evidence type="ECO:0000313" key="3">
    <source>
        <dbReference type="EMBL" id="GGR34304.1"/>
    </source>
</evidence>
<dbReference type="SUPFAM" id="SSF53756">
    <property type="entry name" value="UDP-Glycosyltransferase/glycogen phosphorylase"/>
    <property type="match status" value="1"/>
</dbReference>
<accession>A0A918CQZ8</accession>
<keyword evidence="4" id="KW-1185">Reference proteome</keyword>
<dbReference type="RefSeq" id="WP_189093301.1">
    <property type="nucleotide sequence ID" value="NZ_BMQL01000063.1"/>
</dbReference>
<dbReference type="PANTHER" id="PTHR45947:SF3">
    <property type="entry name" value="SULFOQUINOVOSYL TRANSFERASE SQD2"/>
    <property type="match status" value="1"/>
</dbReference>
<dbReference type="AlphaFoldDB" id="A0A918CQZ8"/>
<dbReference type="InterPro" id="IPR001296">
    <property type="entry name" value="Glyco_trans_1"/>
</dbReference>
<proteinExistence type="predicted"/>
<organism evidence="3 4">
    <name type="scientific">Deinococcus ruber</name>
    <dbReference type="NCBI Taxonomy" id="1848197"/>
    <lineage>
        <taxon>Bacteria</taxon>
        <taxon>Thermotogati</taxon>
        <taxon>Deinococcota</taxon>
        <taxon>Deinococci</taxon>
        <taxon>Deinococcales</taxon>
        <taxon>Deinococcaceae</taxon>
        <taxon>Deinococcus</taxon>
    </lineage>
</organism>
<dbReference type="Proteomes" id="UP000603865">
    <property type="component" value="Unassembled WGS sequence"/>
</dbReference>
<dbReference type="Gene3D" id="3.40.50.2000">
    <property type="entry name" value="Glycogen Phosphorylase B"/>
    <property type="match status" value="2"/>
</dbReference>
<dbReference type="InterPro" id="IPR028098">
    <property type="entry name" value="Glyco_trans_4-like_N"/>
</dbReference>
<feature type="domain" description="Glycosyl transferase family 1" evidence="1">
    <location>
        <begin position="196"/>
        <end position="341"/>
    </location>
</feature>
<dbReference type="EMBL" id="BMQL01000063">
    <property type="protein sequence ID" value="GGR34304.1"/>
    <property type="molecule type" value="Genomic_DNA"/>
</dbReference>
<dbReference type="Pfam" id="PF00534">
    <property type="entry name" value="Glycos_transf_1"/>
    <property type="match status" value="1"/>
</dbReference>
<dbReference type="InterPro" id="IPR050194">
    <property type="entry name" value="Glycosyltransferase_grp1"/>
</dbReference>
<dbReference type="PANTHER" id="PTHR45947">
    <property type="entry name" value="SULFOQUINOVOSYL TRANSFERASE SQD2"/>
    <property type="match status" value="1"/>
</dbReference>
<dbReference type="GO" id="GO:0016757">
    <property type="term" value="F:glycosyltransferase activity"/>
    <property type="evidence" value="ECO:0007669"/>
    <property type="project" value="InterPro"/>
</dbReference>
<reference evidence="3" key="1">
    <citation type="journal article" date="2014" name="Int. J. Syst. Evol. Microbiol.">
        <title>Complete genome sequence of Corynebacterium casei LMG S-19264T (=DSM 44701T), isolated from a smear-ripened cheese.</title>
        <authorList>
            <consortium name="US DOE Joint Genome Institute (JGI-PGF)"/>
            <person name="Walter F."/>
            <person name="Albersmeier A."/>
            <person name="Kalinowski J."/>
            <person name="Ruckert C."/>
        </authorList>
    </citation>
    <scope>NUCLEOTIDE SEQUENCE</scope>
    <source>
        <strain evidence="3">JCM 31311</strain>
    </source>
</reference>
<dbReference type="Pfam" id="PF13439">
    <property type="entry name" value="Glyco_transf_4"/>
    <property type="match status" value="1"/>
</dbReference>